<dbReference type="InterPro" id="IPR013760">
    <property type="entry name" value="Topo_IIA-like_dom_sf"/>
</dbReference>
<proteinExistence type="inferred from homology"/>
<dbReference type="PROSITE" id="PS50880">
    <property type="entry name" value="TOPRIM"/>
    <property type="match status" value="1"/>
</dbReference>
<feature type="binding site" evidence="10">
    <location>
        <position position="343"/>
    </location>
    <ligand>
        <name>ATP</name>
        <dbReference type="ChEBI" id="CHEBI:30616"/>
    </ligand>
</feature>
<reference evidence="12 13" key="1">
    <citation type="submission" date="2021-04" db="EMBL/GenBank/DDBJ databases">
        <title>Genomics, taxonomy and metabolism of representatives of sulfur bacteria of the genus Thiothrix: Thiothrix fructosivorans QT, Thiothrix unzii A1T and three new species, Thiothrix subterranea sp. nov., Thiothrix litoralis sp. nov. and 'Candidatus Thiothrix anitrata' sp. nov.</title>
        <authorList>
            <person name="Ravin N.V."/>
            <person name="Smolyakov D."/>
            <person name="Rudenko T.S."/>
            <person name="Mardanov A.V."/>
            <person name="Beletsky A.V."/>
            <person name="Markov N.D."/>
            <person name="Fomenkov A.I."/>
            <person name="Roberts R.J."/>
            <person name="Karnachuk O.V."/>
            <person name="Novikov A."/>
            <person name="Grabovich M.Y."/>
        </authorList>
    </citation>
    <scope>NUCLEOTIDE SEQUENCE [LARGE SCALE GENOMIC DNA]</scope>
    <source>
        <strain evidence="12 13">A52</strain>
    </source>
</reference>
<dbReference type="RefSeq" id="WP_210226293.1">
    <property type="nucleotide sequence ID" value="NZ_CP072800.1"/>
</dbReference>
<dbReference type="PRINTS" id="PR01098">
    <property type="entry name" value="TOPISMRASE4B"/>
</dbReference>
<feature type="binding site" evidence="10">
    <location>
        <position position="43"/>
    </location>
    <ligand>
        <name>ATP</name>
        <dbReference type="ChEBI" id="CHEBI:30616"/>
    </ligand>
</feature>
<evidence type="ECO:0000313" key="13">
    <source>
        <dbReference type="Proteomes" id="UP000672027"/>
    </source>
</evidence>
<accession>A0ABX7X0K4</accession>
<organism evidence="12 13">
    <name type="scientific">Candidatus Thiothrix anitrata</name>
    <dbReference type="NCBI Taxonomy" id="2823902"/>
    <lineage>
        <taxon>Bacteria</taxon>
        <taxon>Pseudomonadati</taxon>
        <taxon>Pseudomonadota</taxon>
        <taxon>Gammaproteobacteria</taxon>
        <taxon>Thiotrichales</taxon>
        <taxon>Thiotrichaceae</taxon>
        <taxon>Thiothrix</taxon>
    </lineage>
</organism>
<dbReference type="InterPro" id="IPR006171">
    <property type="entry name" value="TOPRIM_dom"/>
</dbReference>
<evidence type="ECO:0000256" key="3">
    <source>
        <dbReference type="ARBA" id="ARBA00022723"/>
    </source>
</evidence>
<dbReference type="Gene3D" id="3.30.230.10">
    <property type="match status" value="1"/>
</dbReference>
<dbReference type="HAMAP" id="MF_00938">
    <property type="entry name" value="ParE_type1"/>
    <property type="match status" value="1"/>
</dbReference>
<gene>
    <name evidence="10 12" type="primary">parE</name>
    <name evidence="12" type="ORF">J8380_14540</name>
</gene>
<feature type="binding site" evidence="10">
    <location>
        <position position="70"/>
    </location>
    <ligand>
        <name>ATP</name>
        <dbReference type="ChEBI" id="CHEBI:30616"/>
    </ligand>
</feature>
<dbReference type="InterPro" id="IPR018522">
    <property type="entry name" value="TopoIIA_CS"/>
</dbReference>
<evidence type="ECO:0000256" key="2">
    <source>
        <dbReference type="ARBA" id="ARBA00001946"/>
    </source>
</evidence>
<dbReference type="Pfam" id="PF01751">
    <property type="entry name" value="Toprim"/>
    <property type="match status" value="1"/>
</dbReference>
<dbReference type="InterPro" id="IPR005737">
    <property type="entry name" value="TopoIV_B_Gneg"/>
</dbReference>
<dbReference type="SUPFAM" id="SSF54211">
    <property type="entry name" value="Ribosomal protein S5 domain 2-like"/>
    <property type="match status" value="1"/>
</dbReference>
<evidence type="ECO:0000256" key="10">
    <source>
        <dbReference type="HAMAP-Rule" id="MF_00938"/>
    </source>
</evidence>
<evidence type="ECO:0000256" key="6">
    <source>
        <dbReference type="ARBA" id="ARBA00022842"/>
    </source>
</evidence>
<evidence type="ECO:0000256" key="7">
    <source>
        <dbReference type="ARBA" id="ARBA00023029"/>
    </source>
</evidence>
<dbReference type="Pfam" id="PF00986">
    <property type="entry name" value="DNA_gyraseB_C"/>
    <property type="match status" value="1"/>
</dbReference>
<evidence type="ECO:0000256" key="1">
    <source>
        <dbReference type="ARBA" id="ARBA00000185"/>
    </source>
</evidence>
<sequence>MTNNTYNASSIEVLTGLDPVRKRPGMYTDTTRPNHLAQEVIDNSVDEALTGHANQIDVTLHADGSISVTDNGRGMPVDIHPEQGKPGIEVILCTLHAGGKFSDQNYQFSGGLHGVGVSVVNALSRKLEVTIKRNSQLYRMTFADGNKASELEVIGKAGKRETGTTVHFWPDGKYFDTVKFGVKALKHNLRAKAVLCPGLRIRFTDASASLSAGAPEPEVTEWYYQSGLRDYLNEAISEFITLPEDPFTGSLTAPRETLDWALLWLPEGGTAIQESYVNLIPTVQGGTHVNGLRTGVTDALREYCEFRNLLPRGMKLTPDDVWENIAFVLSFKMQDPQFAGQTKERLSSREAASFISGAIKDAFSLYLNNNTVIGEQLAQLAINNATKRQKASKKVIRKRVTAGPALPGKLADCSSQDTTRTELFLVEGDSAGGSAKQARDREFQAIMPLRGKILNTWEVDSEQVLGSQEVHDISVAIGVEPGNVDLSQLRYGKVCILADADSDGAHIATLLCALFVKHFRPLVQAGHVFVAMPPLYRIDIGKEVYYALDEAEKQARLDIITAEKKRGTIAVTRFKGLGEMNPLQLRETTISPDTRRLVKLSLDDTDTADLMMDMLLAKKRAGDRKQWLETKGNLASV</sequence>
<comment type="similarity">
    <text evidence="10">Belongs to the type II topoisomerase family. ParE type 1 subfamily.</text>
</comment>
<dbReference type="InterPro" id="IPR020568">
    <property type="entry name" value="Ribosomal_Su5_D2-typ_SF"/>
</dbReference>
<keyword evidence="8 10" id="KW-0238">DNA-binding</keyword>
<dbReference type="SMART" id="SM00387">
    <property type="entry name" value="HATPase_c"/>
    <property type="match status" value="1"/>
</dbReference>
<comment type="function">
    <text evidence="10">Topoisomerase IV is essential for chromosome segregation. It relaxes supercoiled DNA. Performs the decatenation events required during the replication of a circular DNA molecule.</text>
</comment>
<evidence type="ECO:0000313" key="12">
    <source>
        <dbReference type="EMBL" id="QTR49447.1"/>
    </source>
</evidence>
<keyword evidence="5 10" id="KW-0067">ATP-binding</keyword>
<dbReference type="PRINTS" id="PR00418">
    <property type="entry name" value="TPI2FAMILY"/>
</dbReference>
<evidence type="ECO:0000256" key="5">
    <source>
        <dbReference type="ARBA" id="ARBA00022840"/>
    </source>
</evidence>
<keyword evidence="4 10" id="KW-0547">Nucleotide-binding</keyword>
<comment type="catalytic activity">
    <reaction evidence="1 10">
        <text>ATP-dependent breakage, passage and rejoining of double-stranded DNA.</text>
        <dbReference type="EC" id="5.6.2.2"/>
    </reaction>
</comment>
<evidence type="ECO:0000259" key="11">
    <source>
        <dbReference type="PROSITE" id="PS50880"/>
    </source>
</evidence>
<keyword evidence="7 10" id="KW-0799">Topoisomerase</keyword>
<dbReference type="InterPro" id="IPR001241">
    <property type="entry name" value="Topo_IIA"/>
</dbReference>
<dbReference type="NCBIfam" id="TIGR01055">
    <property type="entry name" value="parE_Gneg"/>
    <property type="match status" value="1"/>
</dbReference>
<dbReference type="Pfam" id="PF02518">
    <property type="entry name" value="HATPase_c"/>
    <property type="match status" value="1"/>
</dbReference>
<keyword evidence="6" id="KW-0460">Magnesium</keyword>
<keyword evidence="9 10" id="KW-0413">Isomerase</keyword>
<dbReference type="Proteomes" id="UP000672027">
    <property type="component" value="Chromosome"/>
</dbReference>
<dbReference type="InterPro" id="IPR036890">
    <property type="entry name" value="HATPase_C_sf"/>
</dbReference>
<dbReference type="SUPFAM" id="SSF55874">
    <property type="entry name" value="ATPase domain of HSP90 chaperone/DNA topoisomerase II/histidine kinase"/>
    <property type="match status" value="1"/>
</dbReference>
<dbReference type="EMBL" id="CP072800">
    <property type="protein sequence ID" value="QTR49447.1"/>
    <property type="molecule type" value="Genomic_DNA"/>
</dbReference>
<dbReference type="InterPro" id="IPR013759">
    <property type="entry name" value="Topo_IIA_B_C"/>
</dbReference>
<keyword evidence="13" id="KW-1185">Reference proteome</keyword>
<dbReference type="InterPro" id="IPR003594">
    <property type="entry name" value="HATPase_dom"/>
</dbReference>
<comment type="subunit">
    <text evidence="10">Heterotetramer composed of ParC and ParE.</text>
</comment>
<dbReference type="SUPFAM" id="SSF56719">
    <property type="entry name" value="Type II DNA topoisomerase"/>
    <property type="match status" value="1"/>
</dbReference>
<feature type="site" description="Interaction with DNA" evidence="10">
    <location>
        <position position="506"/>
    </location>
</feature>
<dbReference type="Gene3D" id="3.40.50.670">
    <property type="match status" value="1"/>
</dbReference>
<dbReference type="InterPro" id="IPR014721">
    <property type="entry name" value="Ribsml_uS5_D2-typ_fold_subgr"/>
</dbReference>
<dbReference type="CDD" id="cd16928">
    <property type="entry name" value="HATPase_GyrB-like"/>
    <property type="match status" value="1"/>
</dbReference>
<dbReference type="InterPro" id="IPR013506">
    <property type="entry name" value="Topo_IIA_bsu_dom2"/>
</dbReference>
<dbReference type="EC" id="5.6.2.2" evidence="10"/>
<feature type="site" description="Interaction with DNA" evidence="10">
    <location>
        <position position="455"/>
    </location>
</feature>
<evidence type="ECO:0000256" key="9">
    <source>
        <dbReference type="ARBA" id="ARBA00023235"/>
    </source>
</evidence>
<dbReference type="CDD" id="cd00822">
    <property type="entry name" value="TopoII_Trans_DNA_gyrase"/>
    <property type="match status" value="1"/>
</dbReference>
<feature type="site" description="Interaction with DNA" evidence="10">
    <location>
        <position position="624"/>
    </location>
</feature>
<feature type="domain" description="Toprim" evidence="11">
    <location>
        <begin position="421"/>
        <end position="534"/>
    </location>
</feature>
<keyword evidence="3" id="KW-0479">Metal-binding</keyword>
<evidence type="ECO:0000256" key="4">
    <source>
        <dbReference type="ARBA" id="ARBA00022741"/>
    </source>
</evidence>
<protein>
    <recommendedName>
        <fullName evidence="10">DNA topoisomerase 4 subunit B</fullName>
        <ecNumber evidence="10">5.6.2.2</ecNumber>
    </recommendedName>
    <alternativeName>
        <fullName evidence="10">Topoisomerase IV subunit B</fullName>
    </alternativeName>
</protein>
<dbReference type="PANTHER" id="PTHR45866">
    <property type="entry name" value="DNA GYRASE/TOPOISOMERASE SUBUNIT B"/>
    <property type="match status" value="1"/>
</dbReference>
<dbReference type="Gene3D" id="3.30.565.10">
    <property type="entry name" value="Histidine kinase-like ATPase, C-terminal domain"/>
    <property type="match status" value="1"/>
</dbReference>
<name>A0ABX7X0K4_9GAMM</name>
<dbReference type="Pfam" id="PF00204">
    <property type="entry name" value="DNA_gyraseB"/>
    <property type="match status" value="1"/>
</dbReference>
<dbReference type="SMART" id="SM00433">
    <property type="entry name" value="TOP2c"/>
    <property type="match status" value="1"/>
</dbReference>
<feature type="binding site" evidence="10">
    <location>
        <position position="6"/>
    </location>
    <ligand>
        <name>ATP</name>
        <dbReference type="ChEBI" id="CHEBI:30616"/>
    </ligand>
</feature>
<evidence type="ECO:0000256" key="8">
    <source>
        <dbReference type="ARBA" id="ARBA00023125"/>
    </source>
</evidence>
<comment type="cofactor">
    <cofactor evidence="2">
        <name>Mg(2+)</name>
        <dbReference type="ChEBI" id="CHEBI:18420"/>
    </cofactor>
</comment>
<dbReference type="InterPro" id="IPR002288">
    <property type="entry name" value="DNA_gyrase_B_C"/>
</dbReference>
<dbReference type="PANTHER" id="PTHR45866:SF4">
    <property type="entry name" value="DNA TOPOISOMERASE 4 SUBUNIT B"/>
    <property type="match status" value="1"/>
</dbReference>
<feature type="binding site" evidence="10">
    <location>
        <begin position="111"/>
        <end position="117"/>
    </location>
    <ligand>
        <name>ATP</name>
        <dbReference type="ChEBI" id="CHEBI:30616"/>
    </ligand>
</feature>
<dbReference type="PROSITE" id="PS00177">
    <property type="entry name" value="TOPOISOMERASE_II"/>
    <property type="match status" value="1"/>
</dbReference>